<evidence type="ECO:0000256" key="1">
    <source>
        <dbReference type="ARBA" id="ARBA00006270"/>
    </source>
</evidence>
<protein>
    <submittedName>
        <fullName evidence="5">Intraflagellar transport protein 22 homolog</fullName>
    </submittedName>
</protein>
<keyword evidence="4" id="KW-0732">Signal</keyword>
<feature type="signal peptide" evidence="4">
    <location>
        <begin position="1"/>
        <end position="19"/>
    </location>
</feature>
<sequence length="179" mass="20224">MKLKILILGPIMAGKTCLANILCDLTPSEGYTPTQGVRIVECEHSYSLDTSKTEIELWDTSGDHKFETVWPAFQRDAHGIIFVFNSSINNHISELLLFYDYFVTQSDLNNHKCWLIDNIKSGRGDLMIGPTLPKQLAPLQQKKIDIKSEDDILKREFNQFVSSLIRSVQQSSNSALSGF</sequence>
<reference evidence="5" key="1">
    <citation type="submission" date="2021-05" db="EMBL/GenBank/DDBJ databases">
        <authorList>
            <person name="Alioto T."/>
            <person name="Alioto T."/>
            <person name="Gomez Garrido J."/>
        </authorList>
    </citation>
    <scope>NUCLEOTIDE SEQUENCE</scope>
</reference>
<accession>A0A8D8SHT4</accession>
<feature type="chain" id="PRO_5036261956" evidence="4">
    <location>
        <begin position="20"/>
        <end position="179"/>
    </location>
</feature>
<dbReference type="PANTHER" id="PTHR47981">
    <property type="entry name" value="RAB FAMILY"/>
    <property type="match status" value="1"/>
</dbReference>
<proteinExistence type="inferred from homology"/>
<dbReference type="EMBL" id="HBUF01222600">
    <property type="protein sequence ID" value="CAG6670086.1"/>
    <property type="molecule type" value="Transcribed_RNA"/>
</dbReference>
<dbReference type="Gene3D" id="3.40.50.300">
    <property type="entry name" value="P-loop containing nucleotide triphosphate hydrolases"/>
    <property type="match status" value="1"/>
</dbReference>
<evidence type="ECO:0000256" key="3">
    <source>
        <dbReference type="ARBA" id="ARBA00023134"/>
    </source>
</evidence>
<evidence type="ECO:0000256" key="4">
    <source>
        <dbReference type="SAM" id="SignalP"/>
    </source>
</evidence>
<dbReference type="EMBL" id="HBUF01222602">
    <property type="protein sequence ID" value="CAG6670088.1"/>
    <property type="molecule type" value="Transcribed_RNA"/>
</dbReference>
<name>A0A8D8SHT4_9HEMI</name>
<dbReference type="SUPFAM" id="SSF52540">
    <property type="entry name" value="P-loop containing nucleoside triphosphate hydrolases"/>
    <property type="match status" value="1"/>
</dbReference>
<comment type="similarity">
    <text evidence="1">Belongs to the small GTPase superfamily. Rab family.</text>
</comment>
<dbReference type="GO" id="GO:0005525">
    <property type="term" value="F:GTP binding"/>
    <property type="evidence" value="ECO:0007669"/>
    <property type="project" value="UniProtKB-KW"/>
</dbReference>
<dbReference type="PANTHER" id="PTHR47981:SF20">
    <property type="entry name" value="RAS-RELATED PROTEIN RAB-7A"/>
    <property type="match status" value="1"/>
</dbReference>
<keyword evidence="3" id="KW-0342">GTP-binding</keyword>
<keyword evidence="5" id="KW-0969">Cilium</keyword>
<evidence type="ECO:0000313" key="5">
    <source>
        <dbReference type="EMBL" id="CAG6670090.1"/>
    </source>
</evidence>
<dbReference type="PRINTS" id="PR00449">
    <property type="entry name" value="RASTRNSFRMNG"/>
</dbReference>
<dbReference type="EMBL" id="HBUF01222603">
    <property type="protein sequence ID" value="CAG6670089.1"/>
    <property type="molecule type" value="Transcribed_RNA"/>
</dbReference>
<organism evidence="5">
    <name type="scientific">Cacopsylla melanoneura</name>
    <dbReference type="NCBI Taxonomy" id="428564"/>
    <lineage>
        <taxon>Eukaryota</taxon>
        <taxon>Metazoa</taxon>
        <taxon>Ecdysozoa</taxon>
        <taxon>Arthropoda</taxon>
        <taxon>Hexapoda</taxon>
        <taxon>Insecta</taxon>
        <taxon>Pterygota</taxon>
        <taxon>Neoptera</taxon>
        <taxon>Paraneoptera</taxon>
        <taxon>Hemiptera</taxon>
        <taxon>Sternorrhyncha</taxon>
        <taxon>Psylloidea</taxon>
        <taxon>Psyllidae</taxon>
        <taxon>Psyllinae</taxon>
        <taxon>Cacopsylla</taxon>
    </lineage>
</organism>
<dbReference type="PROSITE" id="PS51419">
    <property type="entry name" value="RAB"/>
    <property type="match status" value="1"/>
</dbReference>
<dbReference type="Pfam" id="PF08477">
    <property type="entry name" value="Roc"/>
    <property type="match status" value="1"/>
</dbReference>
<keyword evidence="5" id="KW-0282">Flagellum</keyword>
<evidence type="ECO:0000256" key="2">
    <source>
        <dbReference type="ARBA" id="ARBA00022741"/>
    </source>
</evidence>
<dbReference type="SMART" id="SM00175">
    <property type="entry name" value="RAB"/>
    <property type="match status" value="1"/>
</dbReference>
<dbReference type="AlphaFoldDB" id="A0A8D8SHT4"/>
<dbReference type="InterPro" id="IPR027417">
    <property type="entry name" value="P-loop_NTPase"/>
</dbReference>
<dbReference type="EMBL" id="HBUF01222604">
    <property type="protein sequence ID" value="CAG6670090.1"/>
    <property type="molecule type" value="Transcribed_RNA"/>
</dbReference>
<keyword evidence="5" id="KW-0966">Cell projection</keyword>
<keyword evidence="2" id="KW-0547">Nucleotide-binding</keyword>